<reference evidence="2" key="2">
    <citation type="submission" date="2013-11" db="EMBL/GenBank/DDBJ databases">
        <title>The Genome Sequence of Phytophthora parasitica IAC_01/95.</title>
        <authorList>
            <consortium name="The Broad Institute Genomics Platform"/>
            <person name="Russ C."/>
            <person name="Tyler B."/>
            <person name="Panabieres F."/>
            <person name="Shan W."/>
            <person name="Tripathy S."/>
            <person name="Grunwald N."/>
            <person name="Machado M."/>
            <person name="Johnson C.S."/>
            <person name="Arredondo F."/>
            <person name="Hong C."/>
            <person name="Coffey M."/>
            <person name="Young S.K."/>
            <person name="Zeng Q."/>
            <person name="Gargeya S."/>
            <person name="Fitzgerald M."/>
            <person name="Abouelleil A."/>
            <person name="Alvarado L."/>
            <person name="Chapman S.B."/>
            <person name="Gainer-Dewar J."/>
            <person name="Goldberg J."/>
            <person name="Griggs A."/>
            <person name="Gujja S."/>
            <person name="Hansen M."/>
            <person name="Howarth C."/>
            <person name="Imamovic A."/>
            <person name="Ireland A."/>
            <person name="Larimer J."/>
            <person name="McCowan C."/>
            <person name="Murphy C."/>
            <person name="Pearson M."/>
            <person name="Poon T.W."/>
            <person name="Priest M."/>
            <person name="Roberts A."/>
            <person name="Saif S."/>
            <person name="Shea T."/>
            <person name="Sykes S."/>
            <person name="Wortman J."/>
            <person name="Nusbaum C."/>
            <person name="Birren B."/>
        </authorList>
    </citation>
    <scope>NUCLEOTIDE SEQUENCE [LARGE SCALE GENOMIC DNA]</scope>
    <source>
        <strain evidence="2">IAC_01/95</strain>
    </source>
</reference>
<reference evidence="1" key="1">
    <citation type="submission" date="2013-11" db="EMBL/GenBank/DDBJ databases">
        <title>The Genome Sequence of Phytophthora parasitica CHvinca01.</title>
        <authorList>
            <consortium name="The Broad Institute Genomics Platform"/>
            <person name="Russ C."/>
            <person name="Tyler B."/>
            <person name="Panabieres F."/>
            <person name="Shan W."/>
            <person name="Tripathy S."/>
            <person name="Grunwald N."/>
            <person name="Machado M."/>
            <person name="Johnson C.S."/>
            <person name="Arredondo F."/>
            <person name="Hong C."/>
            <person name="Coffey M."/>
            <person name="Young S.K."/>
            <person name="Zeng Q."/>
            <person name="Gargeya S."/>
            <person name="Fitzgerald M."/>
            <person name="Abouelleil A."/>
            <person name="Alvarado L."/>
            <person name="Chapman S.B."/>
            <person name="Gainer-Dewar J."/>
            <person name="Goldberg J."/>
            <person name="Griggs A."/>
            <person name="Gujja S."/>
            <person name="Hansen M."/>
            <person name="Howarth C."/>
            <person name="Imamovic A."/>
            <person name="Ireland A."/>
            <person name="Larimer J."/>
            <person name="McCowan C."/>
            <person name="Murphy C."/>
            <person name="Pearson M."/>
            <person name="Poon T.W."/>
            <person name="Priest M."/>
            <person name="Roberts A."/>
            <person name="Saif S."/>
            <person name="Shea T."/>
            <person name="Sykes S."/>
            <person name="Wortman J."/>
            <person name="Nusbaum C."/>
            <person name="Birren B."/>
        </authorList>
    </citation>
    <scope>NUCLEOTIDE SEQUENCE [LARGE SCALE GENOMIC DNA]</scope>
    <source>
        <strain evidence="1">CHvinca01</strain>
    </source>
</reference>
<dbReference type="VEuPathDB" id="FungiDB:PPTG_22339"/>
<accession>W2M4K1</accession>
<protein>
    <submittedName>
        <fullName evidence="2">Uncharacterized protein</fullName>
    </submittedName>
</protein>
<evidence type="ECO:0000313" key="2">
    <source>
        <dbReference type="EMBL" id="ETM30528.1"/>
    </source>
</evidence>
<proteinExistence type="predicted"/>
<dbReference type="Proteomes" id="UP000054532">
    <property type="component" value="Unassembled WGS sequence"/>
</dbReference>
<dbReference type="EMBL" id="KI678402">
    <property type="protein sequence ID" value="ETL99202.1"/>
    <property type="molecule type" value="Genomic_DNA"/>
</dbReference>
<name>W2M4K1_PHYNI</name>
<organism evidence="2">
    <name type="scientific">Phytophthora nicotianae</name>
    <name type="common">Potato buckeye rot agent</name>
    <name type="synonym">Phytophthora parasitica</name>
    <dbReference type="NCBI Taxonomy" id="4792"/>
    <lineage>
        <taxon>Eukaryota</taxon>
        <taxon>Sar</taxon>
        <taxon>Stramenopiles</taxon>
        <taxon>Oomycota</taxon>
        <taxon>Peronosporomycetes</taxon>
        <taxon>Peronosporales</taxon>
        <taxon>Peronosporaceae</taxon>
        <taxon>Phytophthora</taxon>
    </lineage>
</organism>
<sequence length="133" mass="14588">MTGGGNHSNAVKIEVLLHCEEKGWDASERPRQLGIQRTTLHGWMENKDDIFSSTFDPSAKRTKRSGAAPPTLPYDTTIVKCVKQKVGNVQEVYRRDIIAEAILTIPGFSERGSAAQGSRATRFTISAPLYPAS</sequence>
<dbReference type="AlphaFoldDB" id="W2M4K1"/>
<dbReference type="OrthoDB" id="141857at2759"/>
<evidence type="ECO:0000313" key="1">
    <source>
        <dbReference type="EMBL" id="ETL99202.1"/>
    </source>
</evidence>
<dbReference type="Proteomes" id="UP000054423">
    <property type="component" value="Unassembled WGS sequence"/>
</dbReference>
<dbReference type="EMBL" id="KI697032">
    <property type="protein sequence ID" value="ETM30528.1"/>
    <property type="molecule type" value="Genomic_DNA"/>
</dbReference>
<gene>
    <name evidence="2" type="ORF">L914_21796</name>
    <name evidence="1" type="ORF">L917_03906</name>
</gene>